<dbReference type="PANTHER" id="PTHR46830">
    <property type="entry name" value="TRANSFERASE, PUTATIVE-RELATED"/>
    <property type="match status" value="1"/>
</dbReference>
<gene>
    <name evidence="1" type="ORF">NP493_59g01022</name>
</gene>
<protein>
    <recommendedName>
        <fullName evidence="3">Glycosyltransferase</fullName>
    </recommendedName>
</protein>
<organism evidence="1 2">
    <name type="scientific">Ridgeia piscesae</name>
    <name type="common">Tubeworm</name>
    <dbReference type="NCBI Taxonomy" id="27915"/>
    <lineage>
        <taxon>Eukaryota</taxon>
        <taxon>Metazoa</taxon>
        <taxon>Spiralia</taxon>
        <taxon>Lophotrochozoa</taxon>
        <taxon>Annelida</taxon>
        <taxon>Polychaeta</taxon>
        <taxon>Sedentaria</taxon>
        <taxon>Canalipalpata</taxon>
        <taxon>Sabellida</taxon>
        <taxon>Siboglinidae</taxon>
        <taxon>Ridgeia</taxon>
    </lineage>
</organism>
<dbReference type="SUPFAM" id="SSF53448">
    <property type="entry name" value="Nucleotide-diphospho-sugar transferases"/>
    <property type="match status" value="1"/>
</dbReference>
<dbReference type="Gene3D" id="3.90.550.20">
    <property type="match status" value="1"/>
</dbReference>
<dbReference type="Proteomes" id="UP001209878">
    <property type="component" value="Unassembled WGS sequence"/>
</dbReference>
<dbReference type="Pfam" id="PF04488">
    <property type="entry name" value="Gly_transf_sug"/>
    <property type="match status" value="1"/>
</dbReference>
<evidence type="ECO:0000313" key="2">
    <source>
        <dbReference type="Proteomes" id="UP001209878"/>
    </source>
</evidence>
<dbReference type="EMBL" id="JAODUO010000059">
    <property type="protein sequence ID" value="KAK2191126.1"/>
    <property type="molecule type" value="Genomic_DNA"/>
</dbReference>
<sequence>MPALHLCGFRRPNMSKCNCCTVAGCRRLMVGMTFVVAGVYLGVMLNHYGVIFEHIDIDLHIDDALNDGGGPMRSRGNESAFVVPNIVHFIWFGTDKKMTFIHYISILSAHKMQRPDVIFFHCDHLPVGVWWQRLWRRVPLKLVHREAPRYIHNQTLMHMYHRADVAKLQILMEYGGIYLDYDVIVLRSMDPLRKYDVTLGKEKPPKFIAGIIVARRNAVFLRLWYNSYRNNYRQLDWDYNCARVTYQLYLKRPDLVHVESYRLTTPDWQDRRKLWKEVIAWRDLYVIHAMLHFDRTEYTPENVRQLNSTFGEVVRYIYYGSPKILQSQSSRN</sequence>
<dbReference type="InterPro" id="IPR029044">
    <property type="entry name" value="Nucleotide-diphossugar_trans"/>
</dbReference>
<comment type="caution">
    <text evidence="1">The sequence shown here is derived from an EMBL/GenBank/DDBJ whole genome shotgun (WGS) entry which is preliminary data.</text>
</comment>
<evidence type="ECO:0000313" key="1">
    <source>
        <dbReference type="EMBL" id="KAK2191126.1"/>
    </source>
</evidence>
<dbReference type="PANTHER" id="PTHR46830:SF2">
    <property type="entry name" value="ALPHA-1,4-N-ACETYLGLUCOSAMINYLTRANSFERASE"/>
    <property type="match status" value="1"/>
</dbReference>
<reference evidence="1" key="1">
    <citation type="journal article" date="2023" name="Mol. Biol. Evol.">
        <title>Third-Generation Sequencing Reveals the Adaptive Role of the Epigenome in Three Deep-Sea Polychaetes.</title>
        <authorList>
            <person name="Perez M."/>
            <person name="Aroh O."/>
            <person name="Sun Y."/>
            <person name="Lan Y."/>
            <person name="Juniper S.K."/>
            <person name="Young C.R."/>
            <person name="Angers B."/>
            <person name="Qian P.Y."/>
        </authorList>
    </citation>
    <scope>NUCLEOTIDE SEQUENCE</scope>
    <source>
        <strain evidence="1">R07B-5</strain>
    </source>
</reference>
<proteinExistence type="predicted"/>
<keyword evidence="2" id="KW-1185">Reference proteome</keyword>
<evidence type="ECO:0008006" key="3">
    <source>
        <dbReference type="Google" id="ProtNLM"/>
    </source>
</evidence>
<name>A0AAD9UJ04_RIDPI</name>
<dbReference type="AlphaFoldDB" id="A0AAD9UJ04"/>
<accession>A0AAD9UJ04</accession>
<dbReference type="InterPro" id="IPR007577">
    <property type="entry name" value="GlycoTrfase_DXD_sugar-bd_CS"/>
</dbReference>